<keyword evidence="1" id="KW-1133">Transmembrane helix</keyword>
<feature type="transmembrane region" description="Helical" evidence="1">
    <location>
        <begin position="46"/>
        <end position="68"/>
    </location>
</feature>
<keyword evidence="1" id="KW-0472">Membrane</keyword>
<evidence type="ECO:0000256" key="1">
    <source>
        <dbReference type="SAM" id="Phobius"/>
    </source>
</evidence>
<keyword evidence="1" id="KW-0812">Transmembrane</keyword>
<reference evidence="3" key="1">
    <citation type="submission" date="2014-03" db="EMBL/GenBank/DDBJ databases">
        <authorList>
            <person name="Aksoy S."/>
            <person name="Warren W."/>
            <person name="Wilson R.K."/>
        </authorList>
    </citation>
    <scope>NUCLEOTIDE SEQUENCE [LARGE SCALE GENOMIC DNA]</scope>
    <source>
        <strain evidence="3">IAEA</strain>
    </source>
</reference>
<dbReference type="EnsemblMetazoa" id="GPAI026114-RA">
    <property type="protein sequence ID" value="GPAI026114-PA"/>
    <property type="gene ID" value="GPAI026114"/>
</dbReference>
<keyword evidence="3" id="KW-1185">Reference proteome</keyword>
<evidence type="ECO:0000313" key="2">
    <source>
        <dbReference type="EnsemblMetazoa" id="GPAI026114-PA"/>
    </source>
</evidence>
<accession>A0A1A9ZVA4</accession>
<evidence type="ECO:0000313" key="3">
    <source>
        <dbReference type="Proteomes" id="UP000092445"/>
    </source>
</evidence>
<dbReference type="VEuPathDB" id="VectorBase:GPAI026114"/>
<reference evidence="2" key="2">
    <citation type="submission" date="2020-05" db="UniProtKB">
        <authorList>
            <consortium name="EnsemblMetazoa"/>
        </authorList>
    </citation>
    <scope>IDENTIFICATION</scope>
    <source>
        <strain evidence="2">IAEA</strain>
    </source>
</reference>
<name>A0A1A9ZVA4_GLOPL</name>
<dbReference type="AlphaFoldDB" id="A0A1A9ZVA4"/>
<organism evidence="2 3">
    <name type="scientific">Glossina pallidipes</name>
    <name type="common">Tsetse fly</name>
    <dbReference type="NCBI Taxonomy" id="7398"/>
    <lineage>
        <taxon>Eukaryota</taxon>
        <taxon>Metazoa</taxon>
        <taxon>Ecdysozoa</taxon>
        <taxon>Arthropoda</taxon>
        <taxon>Hexapoda</taxon>
        <taxon>Insecta</taxon>
        <taxon>Pterygota</taxon>
        <taxon>Neoptera</taxon>
        <taxon>Endopterygota</taxon>
        <taxon>Diptera</taxon>
        <taxon>Brachycera</taxon>
        <taxon>Muscomorpha</taxon>
        <taxon>Hippoboscoidea</taxon>
        <taxon>Glossinidae</taxon>
        <taxon>Glossina</taxon>
    </lineage>
</organism>
<sequence>MQKEGLTDISTSYLEFFDWEYNQIIYSLLDLKSSLFCSRQKIAKEFLVVIYMNTLDFTIIFALGTLWFDGVSTFGILYRIKPTSYPGTSDSNFGYVRDPEHLYEISYEPIEKSIK</sequence>
<dbReference type="Proteomes" id="UP000092445">
    <property type="component" value="Unassembled WGS sequence"/>
</dbReference>
<protein>
    <submittedName>
        <fullName evidence="2">Uncharacterized protein</fullName>
    </submittedName>
</protein>
<proteinExistence type="predicted"/>